<dbReference type="AlphaFoldDB" id="G0ETG8"/>
<dbReference type="HOGENOM" id="CLU_1892731_0_0_4"/>
<dbReference type="Proteomes" id="UP000006798">
    <property type="component" value="Chromosome 1"/>
</dbReference>
<reference evidence="1 2" key="1">
    <citation type="journal article" date="2011" name="J. Bacteriol.">
        <title>Complete genome sequence of the type strain Cupriavidus necator N-1.</title>
        <authorList>
            <person name="Poehlein A."/>
            <person name="Kusian B."/>
            <person name="Friedrich B."/>
            <person name="Daniel R."/>
            <person name="Bowien B."/>
        </authorList>
    </citation>
    <scope>NUCLEOTIDE SEQUENCE [LARGE SCALE GENOMIC DNA]</scope>
    <source>
        <strain evidence="2">ATCC 43291 / DSM 13513 / CCUG 52238 / LMG 8453 / N-1</strain>
    </source>
</reference>
<dbReference type="GeneID" id="34308004"/>
<protein>
    <submittedName>
        <fullName evidence="1">Uncharacterized protein</fullName>
    </submittedName>
</protein>
<gene>
    <name evidence="1" type="ordered locus">CNE_1c14480</name>
</gene>
<dbReference type="RefSeq" id="WP_013956434.1">
    <property type="nucleotide sequence ID" value="NC_015726.1"/>
</dbReference>
<dbReference type="EMBL" id="CP002877">
    <property type="protein sequence ID" value="AEI76794.1"/>
    <property type="molecule type" value="Genomic_DNA"/>
</dbReference>
<evidence type="ECO:0000313" key="2">
    <source>
        <dbReference type="Proteomes" id="UP000006798"/>
    </source>
</evidence>
<accession>G0ETG8</accession>
<dbReference type="KEGG" id="cnc:CNE_1c14480"/>
<organism evidence="1 2">
    <name type="scientific">Cupriavidus necator (strain ATCC 43291 / DSM 13513 / CCUG 52238 / LMG 8453 / N-1)</name>
    <name type="common">Ralstonia eutropha</name>
    <dbReference type="NCBI Taxonomy" id="1042878"/>
    <lineage>
        <taxon>Bacteria</taxon>
        <taxon>Pseudomonadati</taxon>
        <taxon>Pseudomonadota</taxon>
        <taxon>Betaproteobacteria</taxon>
        <taxon>Burkholderiales</taxon>
        <taxon>Burkholderiaceae</taxon>
        <taxon>Cupriavidus</taxon>
    </lineage>
</organism>
<name>G0ETG8_CUPNN</name>
<evidence type="ECO:0000313" key="1">
    <source>
        <dbReference type="EMBL" id="AEI76794.1"/>
    </source>
</evidence>
<proteinExistence type="predicted"/>
<sequence>MCALQQWSRQSSRHADGIRRIRRLRRALPPWLPPLLPALLLLYVFCHSHANWESCLASLRELSHDHGAPARELGRALSLARSLRGRQAPDPAAWHAAVQLAADRGSACLAALGRSPARLLPSLTALFAMLAWLH</sequence>